<gene>
    <name evidence="2" type="ORF">HCU74_08845</name>
</gene>
<name>A0ABX1GEA1_9GAMM</name>
<dbReference type="Proteomes" id="UP000765845">
    <property type="component" value="Unassembled WGS sequence"/>
</dbReference>
<dbReference type="PRINTS" id="PR00359">
    <property type="entry name" value="BP450"/>
</dbReference>
<dbReference type="SUPFAM" id="SSF48264">
    <property type="entry name" value="Cytochrome P450"/>
    <property type="match status" value="1"/>
</dbReference>
<evidence type="ECO:0000313" key="2">
    <source>
        <dbReference type="EMBL" id="NKI17524.1"/>
    </source>
</evidence>
<accession>A0ABX1GEA1</accession>
<dbReference type="CDD" id="cd11033">
    <property type="entry name" value="CYP142-like"/>
    <property type="match status" value="1"/>
</dbReference>
<dbReference type="RefSeq" id="WP_168450082.1">
    <property type="nucleotide sequence ID" value="NZ_JAAWWK010000003.1"/>
</dbReference>
<dbReference type="Gene3D" id="1.10.630.10">
    <property type="entry name" value="Cytochrome P450"/>
    <property type="match status" value="1"/>
</dbReference>
<dbReference type="InterPro" id="IPR001128">
    <property type="entry name" value="Cyt_P450"/>
</dbReference>
<dbReference type="Gene3D" id="2.40.160.20">
    <property type="match status" value="1"/>
</dbReference>
<dbReference type="PANTHER" id="PTHR46696">
    <property type="entry name" value="P450, PUTATIVE (EUROFUNG)-RELATED"/>
    <property type="match status" value="1"/>
</dbReference>
<dbReference type="InterPro" id="IPR002397">
    <property type="entry name" value="Cyt_P450_B"/>
</dbReference>
<proteinExistence type="inferred from homology"/>
<protein>
    <submittedName>
        <fullName evidence="2">Cytochrome P450</fullName>
    </submittedName>
</protein>
<organism evidence="2 3">
    <name type="scientific">Spongiibacter thalassae</name>
    <dbReference type="NCBI Taxonomy" id="2721624"/>
    <lineage>
        <taxon>Bacteria</taxon>
        <taxon>Pseudomonadati</taxon>
        <taxon>Pseudomonadota</taxon>
        <taxon>Gammaproteobacteria</taxon>
        <taxon>Cellvibrionales</taxon>
        <taxon>Spongiibacteraceae</taxon>
        <taxon>Spongiibacter</taxon>
    </lineage>
</organism>
<reference evidence="2 3" key="1">
    <citation type="submission" date="2020-04" db="EMBL/GenBank/DDBJ databases">
        <authorList>
            <person name="Yoon J."/>
        </authorList>
    </citation>
    <scope>NUCLEOTIDE SEQUENCE [LARGE SCALE GENOMIC DNA]</scope>
    <source>
        <strain evidence="2 3">KMU-166</strain>
    </source>
</reference>
<dbReference type="Pfam" id="PF00067">
    <property type="entry name" value="p450"/>
    <property type="match status" value="1"/>
</dbReference>
<dbReference type="InterPro" id="IPR036396">
    <property type="entry name" value="Cyt_P450_sf"/>
</dbReference>
<dbReference type="Pfam" id="PF11578">
    <property type="entry name" value="DUF3237"/>
    <property type="match status" value="1"/>
</dbReference>
<comment type="similarity">
    <text evidence="1">Belongs to the cytochrome P450 family.</text>
</comment>
<keyword evidence="3" id="KW-1185">Reference proteome</keyword>
<dbReference type="EMBL" id="JAAWWK010000003">
    <property type="protein sequence ID" value="NKI17524.1"/>
    <property type="molecule type" value="Genomic_DNA"/>
</dbReference>
<dbReference type="PANTHER" id="PTHR46696:SF4">
    <property type="entry name" value="BIOTIN BIOSYNTHESIS CYTOCHROME P450"/>
    <property type="match status" value="1"/>
</dbReference>
<comment type="caution">
    <text evidence="2">The sequence shown here is derived from an EMBL/GenBank/DDBJ whole genome shotgun (WGS) entry which is preliminary data.</text>
</comment>
<sequence>MNTSTLKVGDVDLADTKVFEQAVPHDYFALLRREAPITWQPQPEEENGGFWNITRYADIEEIEKNVEVFTSRCDISPMPVPQSTLENTIDHSIIMSDPPRHGFLRRSIMKAFTPKAIKQLEQTIQTCAVDAVNAIIDKGECDLHDMAAYTPIEVVAEILGVPAHDRQKLFDWANAMFGSSDPELSDPQRNMMGAFQMFSYARRLGLARREKPGEDVFSMLSAAEEDGEQLSDIDLGATFIVLATAGNETTRTQFLQGALLLMEHPEVAAQLREDPSLIDNAVEEMLRLTTPAMCFARRATRDYEINGQLIKKGQKVLMWYVSGNRDESVFENPNVFDIHRANANKHLSFGSSGAVHRCLGANLARTELKAMLLQLVTRLPDIKLAGKVDRLRSNFTNGIKRMPVAFSKSEPTGDASHVTMYASGYEAALKQAAEHSEPEVILEASASGHDIQLVHLARVELQLGVPQIIAEGPRGTRLMVDITKASWEGPRLKAVQAPCPSGDWATVSPDGALMIDVRATIETHDGATIFVTYEGRSDYSKGGTAPIIVTPKFETADPRYSWLNKVQAVGRGRSEGMSKLIYEVYEVR</sequence>
<evidence type="ECO:0000313" key="3">
    <source>
        <dbReference type="Proteomes" id="UP000765845"/>
    </source>
</evidence>
<evidence type="ECO:0000256" key="1">
    <source>
        <dbReference type="ARBA" id="ARBA00010617"/>
    </source>
</evidence>